<dbReference type="EMBL" id="CP010537">
    <property type="protein sequence ID" value="AJG24460.1"/>
    <property type="molecule type" value="Genomic_DNA"/>
</dbReference>
<proteinExistence type="inferred from homology"/>
<protein>
    <submittedName>
        <fullName evidence="4">Colanic acid biosynthesis acetyltransferase WcaF</fullName>
        <ecNumber evidence="4">2.3.1.-</ecNumber>
    </submittedName>
</protein>
<sequence>MPASLVFTFDNFPDRNVMNEFAFLRMQDAGCRMQYDGLFRAAMPGIAESAAGPPSERRNMDTEAYADCLDVVGDPRGAGRDSSREANREGNRESSRESSRDASRDSTPGHRVIDLTRAGKGNYVRRRSLLVEAAWFLVEAGIINNKLNPFSGLRVALLRLFGARVGQHCRLVHPLRVKSPWNLEVGDGCWFGVDVWIYNQASIRIGSNVCISQGSFLTAGSHDLDSNMDLHVAPIVIEDGVWITSKCVIQKGITIGRSAVVTPLSVVHHSLEAEGIYGGNPCRFIRKRFDPPGHAAITTPSGTL</sequence>
<comment type="similarity">
    <text evidence="1">Belongs to the transferase hexapeptide repeat family.</text>
</comment>
<dbReference type="InterPro" id="IPR051159">
    <property type="entry name" value="Hexapeptide_acetyltransf"/>
</dbReference>
<dbReference type="Proteomes" id="UP000031843">
    <property type="component" value="Chromosome secondary"/>
</dbReference>
<keyword evidence="2 4" id="KW-0808">Transferase</keyword>
<evidence type="ECO:0000256" key="1">
    <source>
        <dbReference type="ARBA" id="ARBA00007274"/>
    </source>
</evidence>
<dbReference type="SUPFAM" id="SSF51161">
    <property type="entry name" value="Trimeric LpxA-like enzymes"/>
    <property type="match status" value="1"/>
</dbReference>
<gene>
    <name evidence="4" type="ORF">RR42_s2879</name>
</gene>
<organism evidence="4 5">
    <name type="scientific">Cupriavidus basilensis</name>
    <dbReference type="NCBI Taxonomy" id="68895"/>
    <lineage>
        <taxon>Bacteria</taxon>
        <taxon>Pseudomonadati</taxon>
        <taxon>Pseudomonadota</taxon>
        <taxon>Betaproteobacteria</taxon>
        <taxon>Burkholderiales</taxon>
        <taxon>Burkholderiaceae</taxon>
        <taxon>Cupriavidus</taxon>
    </lineage>
</organism>
<reference evidence="4 5" key="1">
    <citation type="journal article" date="2015" name="Genome Announc.">
        <title>Complete Genome Sequence of Cupriavidus basilensis 4G11, Isolated from the Oak Ridge Field Research Center Site.</title>
        <authorList>
            <person name="Ray J."/>
            <person name="Waters R.J."/>
            <person name="Skerker J.M."/>
            <person name="Kuehl J.V."/>
            <person name="Price M.N."/>
            <person name="Huang J."/>
            <person name="Chakraborty R."/>
            <person name="Arkin A.P."/>
            <person name="Deutschbauer A."/>
        </authorList>
    </citation>
    <scope>NUCLEOTIDE SEQUENCE [LARGE SCALE GENOMIC DNA]</scope>
    <source>
        <strain evidence="4">4G11</strain>
    </source>
</reference>
<dbReference type="InterPro" id="IPR011004">
    <property type="entry name" value="Trimer_LpxA-like_sf"/>
</dbReference>
<dbReference type="Gene3D" id="2.160.10.10">
    <property type="entry name" value="Hexapeptide repeat proteins"/>
    <property type="match status" value="1"/>
</dbReference>
<feature type="compositionally biased region" description="Basic and acidic residues" evidence="3">
    <location>
        <begin position="77"/>
        <end position="111"/>
    </location>
</feature>
<dbReference type="PANTHER" id="PTHR23416:SF23">
    <property type="entry name" value="ACETYLTRANSFERASE C18B11.09C-RELATED"/>
    <property type="match status" value="1"/>
</dbReference>
<dbReference type="InterPro" id="IPR001451">
    <property type="entry name" value="Hexapep"/>
</dbReference>
<evidence type="ECO:0000313" key="4">
    <source>
        <dbReference type="EMBL" id="AJG24460.1"/>
    </source>
</evidence>
<evidence type="ECO:0000256" key="2">
    <source>
        <dbReference type="ARBA" id="ARBA00022679"/>
    </source>
</evidence>
<keyword evidence="5" id="KW-1185">Reference proteome</keyword>
<dbReference type="GO" id="GO:0008374">
    <property type="term" value="F:O-acyltransferase activity"/>
    <property type="evidence" value="ECO:0007669"/>
    <property type="project" value="TreeGrafter"/>
</dbReference>
<dbReference type="KEGG" id="cbw:RR42_s2879"/>
<dbReference type="CDD" id="cd05825">
    <property type="entry name" value="LbH_wcaF_like"/>
    <property type="match status" value="1"/>
</dbReference>
<dbReference type="Pfam" id="PF14602">
    <property type="entry name" value="Hexapep_2"/>
    <property type="match status" value="2"/>
</dbReference>
<dbReference type="STRING" id="68895.RR42_s2879"/>
<dbReference type="PANTHER" id="PTHR23416">
    <property type="entry name" value="SIALIC ACID SYNTHASE-RELATED"/>
    <property type="match status" value="1"/>
</dbReference>
<accession>A0A0C4YPP8</accession>
<evidence type="ECO:0000256" key="3">
    <source>
        <dbReference type="SAM" id="MobiDB-lite"/>
    </source>
</evidence>
<feature type="region of interest" description="Disordered" evidence="3">
    <location>
        <begin position="71"/>
        <end position="111"/>
    </location>
</feature>
<dbReference type="GO" id="GO:0005829">
    <property type="term" value="C:cytosol"/>
    <property type="evidence" value="ECO:0007669"/>
    <property type="project" value="TreeGrafter"/>
</dbReference>
<dbReference type="AlphaFoldDB" id="A0A0C4YPP8"/>
<name>A0A0C4YPP8_9BURK</name>
<dbReference type="EC" id="2.3.1.-" evidence="4"/>
<keyword evidence="4" id="KW-0012">Acyltransferase</keyword>
<evidence type="ECO:0000313" key="5">
    <source>
        <dbReference type="Proteomes" id="UP000031843"/>
    </source>
</evidence>